<organism evidence="2 3">
    <name type="scientific">Strongyloides venezuelensis</name>
    <name type="common">Threadworm</name>
    <dbReference type="NCBI Taxonomy" id="75913"/>
    <lineage>
        <taxon>Eukaryota</taxon>
        <taxon>Metazoa</taxon>
        <taxon>Ecdysozoa</taxon>
        <taxon>Nematoda</taxon>
        <taxon>Chromadorea</taxon>
        <taxon>Rhabditida</taxon>
        <taxon>Tylenchina</taxon>
        <taxon>Panagrolaimomorpha</taxon>
        <taxon>Strongyloidoidea</taxon>
        <taxon>Strongyloididae</taxon>
        <taxon>Strongyloides</taxon>
    </lineage>
</organism>
<protein>
    <submittedName>
        <fullName evidence="3">Uncharacterized protein</fullName>
    </submittedName>
</protein>
<feature type="signal peptide" evidence="1">
    <location>
        <begin position="1"/>
        <end position="24"/>
    </location>
</feature>
<proteinExistence type="predicted"/>
<feature type="chain" id="PRO_5005330287" evidence="1">
    <location>
        <begin position="25"/>
        <end position="211"/>
    </location>
</feature>
<reference evidence="2" key="1">
    <citation type="submission" date="2014-07" db="EMBL/GenBank/DDBJ databases">
        <authorList>
            <person name="Martin A.A"/>
            <person name="De Silva N."/>
        </authorList>
    </citation>
    <scope>NUCLEOTIDE SEQUENCE</scope>
</reference>
<evidence type="ECO:0000313" key="2">
    <source>
        <dbReference type="Proteomes" id="UP000035680"/>
    </source>
</evidence>
<reference evidence="3" key="2">
    <citation type="submission" date="2015-08" db="UniProtKB">
        <authorList>
            <consortium name="WormBaseParasite"/>
        </authorList>
    </citation>
    <scope>IDENTIFICATION</scope>
</reference>
<keyword evidence="2" id="KW-1185">Reference proteome</keyword>
<name>A0A0K0FXD7_STRVS</name>
<keyword evidence="1" id="KW-0732">Signal</keyword>
<evidence type="ECO:0000313" key="3">
    <source>
        <dbReference type="WBParaSite" id="SVE_1711300.1"/>
    </source>
</evidence>
<accession>A0A0K0FXD7</accession>
<dbReference type="AlphaFoldDB" id="A0A0K0FXD7"/>
<dbReference type="Proteomes" id="UP000035680">
    <property type="component" value="Unassembled WGS sequence"/>
</dbReference>
<sequence>MNFIISNFIIFLSLFIPIIQPCGNFNCPKFTNHAHIIFKIDPTLALTYNTNPRIRRQHQWDSFKKLKTRLRHIPMEVINDFRVQHKATPDQAREKVIVVSRLDDILNVTIVDNECMFDCDYKQSIAPAGSHFMRNGKLRRRLIDTVCLNGEIVQEQSEPVVVTIVYDISVAITGGRVFCKTHWRGVANAIQSKMKKGHRGTFIGQSVIKKV</sequence>
<dbReference type="WBParaSite" id="SVE_1711300.1">
    <property type="protein sequence ID" value="SVE_1711300.1"/>
    <property type="gene ID" value="SVE_1711300"/>
</dbReference>
<evidence type="ECO:0000256" key="1">
    <source>
        <dbReference type="SAM" id="SignalP"/>
    </source>
</evidence>